<evidence type="ECO:0000313" key="2">
    <source>
        <dbReference type="EMBL" id="CAB4948587.1"/>
    </source>
</evidence>
<protein>
    <submittedName>
        <fullName evidence="2">Unannotated protein</fullName>
    </submittedName>
</protein>
<sequence>MSSMSSAPEVTNLICFQAKSATSGTVKKRLTASPRARWKMLAPRTIVLSTSKKAAAVGSALTGSVGSGSGSASVTAAALASPATR</sequence>
<feature type="region of interest" description="Disordered" evidence="1">
    <location>
        <begin position="61"/>
        <end position="85"/>
    </location>
</feature>
<proteinExistence type="predicted"/>
<organism evidence="2">
    <name type="scientific">freshwater metagenome</name>
    <dbReference type="NCBI Taxonomy" id="449393"/>
    <lineage>
        <taxon>unclassified sequences</taxon>
        <taxon>metagenomes</taxon>
        <taxon>ecological metagenomes</taxon>
    </lineage>
</organism>
<name>A0A6J7K058_9ZZZZ</name>
<evidence type="ECO:0000256" key="1">
    <source>
        <dbReference type="SAM" id="MobiDB-lite"/>
    </source>
</evidence>
<dbReference type="EMBL" id="CAFBNF010000144">
    <property type="protein sequence ID" value="CAB4948587.1"/>
    <property type="molecule type" value="Genomic_DNA"/>
</dbReference>
<reference evidence="2" key="1">
    <citation type="submission" date="2020-05" db="EMBL/GenBank/DDBJ databases">
        <authorList>
            <person name="Chiriac C."/>
            <person name="Salcher M."/>
            <person name="Ghai R."/>
            <person name="Kavagutti S V."/>
        </authorList>
    </citation>
    <scope>NUCLEOTIDE SEQUENCE</scope>
</reference>
<dbReference type="AlphaFoldDB" id="A0A6J7K058"/>
<gene>
    <name evidence="2" type="ORF">UFOPK3773_01274</name>
</gene>
<accession>A0A6J7K058</accession>